<dbReference type="WBParaSite" id="Hba_15187">
    <property type="protein sequence ID" value="Hba_15187"/>
    <property type="gene ID" value="Hba_15187"/>
</dbReference>
<feature type="chain" id="PRO_5009311157" evidence="1">
    <location>
        <begin position="33"/>
        <end position="203"/>
    </location>
</feature>
<evidence type="ECO:0000313" key="3">
    <source>
        <dbReference type="WBParaSite" id="Hba_15187"/>
    </source>
</evidence>
<dbReference type="AlphaFoldDB" id="A0A1I7XC28"/>
<evidence type="ECO:0000256" key="1">
    <source>
        <dbReference type="SAM" id="SignalP"/>
    </source>
</evidence>
<accession>A0A1I7XC28</accession>
<keyword evidence="2" id="KW-1185">Reference proteome</keyword>
<sequence length="203" mass="22989">MCAVKGMPPVKSNVPMSWWFALILSQLLLVECEEKTVSGIVESGLAYCTDEIIDEYFNKLPDCIDTNTDYLDLSQFCMMQHRKRPLTTFASSSSAPSSVAKSSSTISAATHEENCWTAVRITWWHEYLCYLDIKPVQLKPNCSTSNKSLTVKTICDIVSNFTSEHKEWLTNGNMFTIIPIFVRLMMSKYVLQQEFLSDVLGVV</sequence>
<name>A0A1I7XC28_HETBA</name>
<reference evidence="3" key="1">
    <citation type="submission" date="2016-11" db="UniProtKB">
        <authorList>
            <consortium name="WormBaseParasite"/>
        </authorList>
    </citation>
    <scope>IDENTIFICATION</scope>
</reference>
<dbReference type="Proteomes" id="UP000095283">
    <property type="component" value="Unplaced"/>
</dbReference>
<organism evidence="2 3">
    <name type="scientific">Heterorhabditis bacteriophora</name>
    <name type="common">Entomopathogenic nematode worm</name>
    <dbReference type="NCBI Taxonomy" id="37862"/>
    <lineage>
        <taxon>Eukaryota</taxon>
        <taxon>Metazoa</taxon>
        <taxon>Ecdysozoa</taxon>
        <taxon>Nematoda</taxon>
        <taxon>Chromadorea</taxon>
        <taxon>Rhabditida</taxon>
        <taxon>Rhabditina</taxon>
        <taxon>Rhabditomorpha</taxon>
        <taxon>Strongyloidea</taxon>
        <taxon>Heterorhabditidae</taxon>
        <taxon>Heterorhabditis</taxon>
    </lineage>
</organism>
<evidence type="ECO:0000313" key="2">
    <source>
        <dbReference type="Proteomes" id="UP000095283"/>
    </source>
</evidence>
<proteinExistence type="predicted"/>
<feature type="signal peptide" evidence="1">
    <location>
        <begin position="1"/>
        <end position="32"/>
    </location>
</feature>
<protein>
    <submittedName>
        <fullName evidence="3">Secreted protein</fullName>
    </submittedName>
</protein>
<keyword evidence="1" id="KW-0732">Signal</keyword>